<dbReference type="AlphaFoldDB" id="A0A4Z2EBZ0"/>
<accession>A0A4Z2EBZ0</accession>
<reference evidence="2 3" key="1">
    <citation type="submission" date="2019-03" db="EMBL/GenBank/DDBJ databases">
        <title>First draft genome of Liparis tanakae, snailfish: a comprehensive survey of snailfish specific genes.</title>
        <authorList>
            <person name="Kim W."/>
            <person name="Song I."/>
            <person name="Jeong J.-H."/>
            <person name="Kim D."/>
            <person name="Kim S."/>
            <person name="Ryu S."/>
            <person name="Song J.Y."/>
            <person name="Lee S.K."/>
        </authorList>
    </citation>
    <scope>NUCLEOTIDE SEQUENCE [LARGE SCALE GENOMIC DNA]</scope>
    <source>
        <tissue evidence="2">Muscle</tissue>
    </source>
</reference>
<sequence length="109" mass="12345">MEQEDDIQRVDFHPRPPAPSFRSASPRRRLNRIRARRASGAAEPAGPKALLMFSCETFCIAQNTHTAFTASFVCPASPRRGRAGRLLRFSTIYHFVLFRDLGEEDQGRP</sequence>
<feature type="region of interest" description="Disordered" evidence="1">
    <location>
        <begin position="1"/>
        <end position="30"/>
    </location>
</feature>
<proteinExistence type="predicted"/>
<evidence type="ECO:0000256" key="1">
    <source>
        <dbReference type="SAM" id="MobiDB-lite"/>
    </source>
</evidence>
<keyword evidence="3" id="KW-1185">Reference proteome</keyword>
<evidence type="ECO:0000313" key="3">
    <source>
        <dbReference type="Proteomes" id="UP000314294"/>
    </source>
</evidence>
<organism evidence="2 3">
    <name type="scientific">Liparis tanakae</name>
    <name type="common">Tanaka's snailfish</name>
    <dbReference type="NCBI Taxonomy" id="230148"/>
    <lineage>
        <taxon>Eukaryota</taxon>
        <taxon>Metazoa</taxon>
        <taxon>Chordata</taxon>
        <taxon>Craniata</taxon>
        <taxon>Vertebrata</taxon>
        <taxon>Euteleostomi</taxon>
        <taxon>Actinopterygii</taxon>
        <taxon>Neopterygii</taxon>
        <taxon>Teleostei</taxon>
        <taxon>Neoteleostei</taxon>
        <taxon>Acanthomorphata</taxon>
        <taxon>Eupercaria</taxon>
        <taxon>Perciformes</taxon>
        <taxon>Cottioidei</taxon>
        <taxon>Cottales</taxon>
        <taxon>Liparidae</taxon>
        <taxon>Liparis</taxon>
    </lineage>
</organism>
<comment type="caution">
    <text evidence="2">The sequence shown here is derived from an EMBL/GenBank/DDBJ whole genome shotgun (WGS) entry which is preliminary data.</text>
</comment>
<gene>
    <name evidence="2" type="ORF">EYF80_063774</name>
</gene>
<dbReference type="EMBL" id="SRLO01011010">
    <property type="protein sequence ID" value="TNN26090.1"/>
    <property type="molecule type" value="Genomic_DNA"/>
</dbReference>
<name>A0A4Z2EBZ0_9TELE</name>
<evidence type="ECO:0000313" key="2">
    <source>
        <dbReference type="EMBL" id="TNN26090.1"/>
    </source>
</evidence>
<dbReference type="Proteomes" id="UP000314294">
    <property type="component" value="Unassembled WGS sequence"/>
</dbReference>
<feature type="compositionally biased region" description="Basic and acidic residues" evidence="1">
    <location>
        <begin position="1"/>
        <end position="14"/>
    </location>
</feature>
<protein>
    <submittedName>
        <fullName evidence="2">Uncharacterized protein</fullName>
    </submittedName>
</protein>